<organism evidence="1 2">
    <name type="scientific">Corchorus capsularis</name>
    <name type="common">Jute</name>
    <dbReference type="NCBI Taxonomy" id="210143"/>
    <lineage>
        <taxon>Eukaryota</taxon>
        <taxon>Viridiplantae</taxon>
        <taxon>Streptophyta</taxon>
        <taxon>Embryophyta</taxon>
        <taxon>Tracheophyta</taxon>
        <taxon>Spermatophyta</taxon>
        <taxon>Magnoliopsida</taxon>
        <taxon>eudicotyledons</taxon>
        <taxon>Gunneridae</taxon>
        <taxon>Pentapetalae</taxon>
        <taxon>rosids</taxon>
        <taxon>malvids</taxon>
        <taxon>Malvales</taxon>
        <taxon>Malvaceae</taxon>
        <taxon>Grewioideae</taxon>
        <taxon>Apeibeae</taxon>
        <taxon>Corchorus</taxon>
    </lineage>
</organism>
<protein>
    <submittedName>
        <fullName evidence="1">Pentatricopeptide repeat-containing protein</fullName>
    </submittedName>
</protein>
<sequence length="93" mass="10701">MSNFREGVTVGEKIATSLIAKENNYSYYQLLLNVYAVAGQWEDVARIEQILKDRKIYRFPGCNLVDFTETVHTLKAGEDQWQEIVELEDAKVS</sequence>
<dbReference type="EMBL" id="AWWV01014569">
    <property type="protein sequence ID" value="OMO55775.1"/>
    <property type="molecule type" value="Genomic_DNA"/>
</dbReference>
<proteinExistence type="predicted"/>
<dbReference type="AlphaFoldDB" id="A0A1R3GCG4"/>
<evidence type="ECO:0000313" key="1">
    <source>
        <dbReference type="EMBL" id="OMO55775.1"/>
    </source>
</evidence>
<reference evidence="1 2" key="1">
    <citation type="submission" date="2013-09" db="EMBL/GenBank/DDBJ databases">
        <title>Corchorus capsularis genome sequencing.</title>
        <authorList>
            <person name="Alam M."/>
            <person name="Haque M.S."/>
            <person name="Islam M.S."/>
            <person name="Emdad E.M."/>
            <person name="Islam M.M."/>
            <person name="Ahmed B."/>
            <person name="Halim A."/>
            <person name="Hossen Q.M.M."/>
            <person name="Hossain M.Z."/>
            <person name="Ahmed R."/>
            <person name="Khan M.M."/>
            <person name="Islam R."/>
            <person name="Rashid M.M."/>
            <person name="Khan S.A."/>
            <person name="Rahman M.S."/>
            <person name="Alam M."/>
        </authorList>
    </citation>
    <scope>NUCLEOTIDE SEQUENCE [LARGE SCALE GENOMIC DNA]</scope>
    <source>
        <strain evidence="2">cv. CVL-1</strain>
        <tissue evidence="1">Whole seedling</tissue>
    </source>
</reference>
<dbReference type="STRING" id="210143.A0A1R3GCG4"/>
<dbReference type="OrthoDB" id="1868351at2759"/>
<keyword evidence="2" id="KW-1185">Reference proteome</keyword>
<accession>A0A1R3GCG4</accession>
<gene>
    <name evidence="1" type="ORF">CCACVL1_27013</name>
</gene>
<evidence type="ECO:0000313" key="2">
    <source>
        <dbReference type="Proteomes" id="UP000188268"/>
    </source>
</evidence>
<dbReference type="Proteomes" id="UP000188268">
    <property type="component" value="Unassembled WGS sequence"/>
</dbReference>
<dbReference type="InterPro" id="IPR046848">
    <property type="entry name" value="E_motif"/>
</dbReference>
<name>A0A1R3GCG4_COCAP</name>
<comment type="caution">
    <text evidence="1">The sequence shown here is derived from an EMBL/GenBank/DDBJ whole genome shotgun (WGS) entry which is preliminary data.</text>
</comment>
<dbReference type="Gramene" id="OMO55775">
    <property type="protein sequence ID" value="OMO55775"/>
    <property type="gene ID" value="CCACVL1_27013"/>
</dbReference>
<dbReference type="Pfam" id="PF20431">
    <property type="entry name" value="E_motif"/>
    <property type="match status" value="1"/>
</dbReference>